<dbReference type="PANTHER" id="PTHR34219">
    <property type="entry name" value="IRON-REGULATED INNER MEMBRANE PROTEIN-RELATED"/>
    <property type="match status" value="1"/>
</dbReference>
<dbReference type="RefSeq" id="WP_380939428.1">
    <property type="nucleotide sequence ID" value="NZ_JBHUFC010000002.1"/>
</dbReference>
<keyword evidence="3" id="KW-1185">Reference proteome</keyword>
<evidence type="ECO:0000256" key="1">
    <source>
        <dbReference type="SAM" id="Phobius"/>
    </source>
</evidence>
<keyword evidence="1" id="KW-1133">Transmembrane helix</keyword>
<feature type="transmembrane region" description="Helical" evidence="1">
    <location>
        <begin position="459"/>
        <end position="481"/>
    </location>
</feature>
<feature type="transmembrane region" description="Helical" evidence="1">
    <location>
        <begin position="21"/>
        <end position="44"/>
    </location>
</feature>
<feature type="transmembrane region" description="Helical" evidence="1">
    <location>
        <begin position="377"/>
        <end position="398"/>
    </location>
</feature>
<feature type="transmembrane region" description="Helical" evidence="1">
    <location>
        <begin position="437"/>
        <end position="453"/>
    </location>
</feature>
<keyword evidence="1" id="KW-0472">Membrane</keyword>
<protein>
    <submittedName>
        <fullName evidence="2">PepSY-associated TM helix domain-containing protein</fullName>
    </submittedName>
</protein>
<evidence type="ECO:0000313" key="3">
    <source>
        <dbReference type="Proteomes" id="UP001597283"/>
    </source>
</evidence>
<accession>A0ABW4NE83</accession>
<dbReference type="Pfam" id="PF03929">
    <property type="entry name" value="PepSY_TM"/>
    <property type="match status" value="1"/>
</dbReference>
<dbReference type="EMBL" id="JBHUFC010000002">
    <property type="protein sequence ID" value="MFD1787055.1"/>
    <property type="molecule type" value="Genomic_DNA"/>
</dbReference>
<comment type="caution">
    <text evidence="2">The sequence shown here is derived from an EMBL/GenBank/DDBJ whole genome shotgun (WGS) entry which is preliminary data.</text>
</comment>
<feature type="transmembrane region" description="Helical" evidence="1">
    <location>
        <begin position="410"/>
        <end position="430"/>
    </location>
</feature>
<feature type="transmembrane region" description="Helical" evidence="1">
    <location>
        <begin position="339"/>
        <end position="365"/>
    </location>
</feature>
<feature type="transmembrane region" description="Helical" evidence="1">
    <location>
        <begin position="143"/>
        <end position="165"/>
    </location>
</feature>
<evidence type="ECO:0000313" key="2">
    <source>
        <dbReference type="EMBL" id="MFD1787055.1"/>
    </source>
</evidence>
<gene>
    <name evidence="2" type="ORF">ACFSC3_05665</name>
</gene>
<sequence>MKHDPIAVPQATLVQRALGGHAALGLLAGGLLYLIALSGMLVVIGERWQRWEQPSIAETPVMTPDAVQAAVATKAAIDAKAGKGPSTHLYVKMPTADLPRTVVTSDHGAIYVDRDGRDAGAEAHAWTEFLINLHTYLHLPTTIGIILVGALGVMLAALAITGVVAHPRILRDAFRLRARGNRQLAQADWHNRLGVWTLPFVVALAVTGAVIGLSSVGADLLGKRYYGGDTLAAYAPIFGAEHPVDKRPAPLPDVAGPLRHMAAAYPEATPTYVTIHDPGTRGQNIQLLAEHERRLIYGEAYHFDAAGRYQDRLGLSDGPLGRQAAASLYNLHFGKFGGLIVQIAWLVMGLALCVVTATGMSLWLQKRRRRGLPSPRLEGFWTMVVWGTPVLIVATLWLRAAGGAEMPIVGAFWIGLTMLTAAGMVVPALADARALRVALAAMIAVTAVVHFTLTPLDLVSVWAIDAVLLAVASGLVAVEMLRRKVA</sequence>
<organism evidence="2 3">
    <name type="scientific">Sphingomonas floccifaciens</name>
    <dbReference type="NCBI Taxonomy" id="1844115"/>
    <lineage>
        <taxon>Bacteria</taxon>
        <taxon>Pseudomonadati</taxon>
        <taxon>Pseudomonadota</taxon>
        <taxon>Alphaproteobacteria</taxon>
        <taxon>Sphingomonadales</taxon>
        <taxon>Sphingomonadaceae</taxon>
        <taxon>Sphingomonas</taxon>
    </lineage>
</organism>
<feature type="transmembrane region" description="Helical" evidence="1">
    <location>
        <begin position="193"/>
        <end position="216"/>
    </location>
</feature>
<dbReference type="PANTHER" id="PTHR34219:SF3">
    <property type="entry name" value="BLL7967 PROTEIN"/>
    <property type="match status" value="1"/>
</dbReference>
<reference evidence="3" key="1">
    <citation type="journal article" date="2019" name="Int. J. Syst. Evol. Microbiol.">
        <title>The Global Catalogue of Microorganisms (GCM) 10K type strain sequencing project: providing services to taxonomists for standard genome sequencing and annotation.</title>
        <authorList>
            <consortium name="The Broad Institute Genomics Platform"/>
            <consortium name="The Broad Institute Genome Sequencing Center for Infectious Disease"/>
            <person name="Wu L."/>
            <person name="Ma J."/>
        </authorList>
    </citation>
    <scope>NUCLEOTIDE SEQUENCE [LARGE SCALE GENOMIC DNA]</scope>
    <source>
        <strain evidence="3">Q85</strain>
    </source>
</reference>
<dbReference type="InterPro" id="IPR005625">
    <property type="entry name" value="PepSY-ass_TM"/>
</dbReference>
<dbReference type="Proteomes" id="UP001597283">
    <property type="component" value="Unassembled WGS sequence"/>
</dbReference>
<name>A0ABW4NE83_9SPHN</name>
<proteinExistence type="predicted"/>
<keyword evidence="1" id="KW-0812">Transmembrane</keyword>